<evidence type="ECO:0000313" key="1">
    <source>
        <dbReference type="EMBL" id="KAK4376752.1"/>
    </source>
</evidence>
<accession>A0AAE1SV70</accession>
<dbReference type="AlphaFoldDB" id="A0AAE1SV70"/>
<name>A0AAE1SV70_9SOLA</name>
<gene>
    <name evidence="1" type="ORF">RND71_003048</name>
</gene>
<dbReference type="EMBL" id="JAVYJV010000002">
    <property type="protein sequence ID" value="KAK4376752.1"/>
    <property type="molecule type" value="Genomic_DNA"/>
</dbReference>
<reference evidence="1" key="1">
    <citation type="submission" date="2023-12" db="EMBL/GenBank/DDBJ databases">
        <title>Genome assembly of Anisodus tanguticus.</title>
        <authorList>
            <person name="Wang Y.-J."/>
        </authorList>
    </citation>
    <scope>NUCLEOTIDE SEQUENCE</scope>
    <source>
        <strain evidence="1">KB-2021</strain>
        <tissue evidence="1">Leaf</tissue>
    </source>
</reference>
<protein>
    <submittedName>
        <fullName evidence="1">Uncharacterized protein</fullName>
    </submittedName>
</protein>
<proteinExistence type="predicted"/>
<sequence>MTKKKREYMQRVIIGASDEQLDVFKEVWITMLLNSGQSTKGKRLFNVKATGSNSCRQKSSGIGSCILQLILA</sequence>
<dbReference type="Proteomes" id="UP001291623">
    <property type="component" value="Unassembled WGS sequence"/>
</dbReference>
<comment type="caution">
    <text evidence="1">The sequence shown here is derived from an EMBL/GenBank/DDBJ whole genome shotgun (WGS) entry which is preliminary data.</text>
</comment>
<keyword evidence="2" id="KW-1185">Reference proteome</keyword>
<organism evidence="1 2">
    <name type="scientific">Anisodus tanguticus</name>
    <dbReference type="NCBI Taxonomy" id="243964"/>
    <lineage>
        <taxon>Eukaryota</taxon>
        <taxon>Viridiplantae</taxon>
        <taxon>Streptophyta</taxon>
        <taxon>Embryophyta</taxon>
        <taxon>Tracheophyta</taxon>
        <taxon>Spermatophyta</taxon>
        <taxon>Magnoliopsida</taxon>
        <taxon>eudicotyledons</taxon>
        <taxon>Gunneridae</taxon>
        <taxon>Pentapetalae</taxon>
        <taxon>asterids</taxon>
        <taxon>lamiids</taxon>
        <taxon>Solanales</taxon>
        <taxon>Solanaceae</taxon>
        <taxon>Solanoideae</taxon>
        <taxon>Hyoscyameae</taxon>
        <taxon>Anisodus</taxon>
    </lineage>
</organism>
<evidence type="ECO:0000313" key="2">
    <source>
        <dbReference type="Proteomes" id="UP001291623"/>
    </source>
</evidence>